<keyword evidence="10" id="KW-1185">Reference proteome</keyword>
<comment type="similarity">
    <text evidence="2 6">Belongs to the prokaryotic/mitochondrial release factor family.</text>
</comment>
<dbReference type="SUPFAM" id="SSF75620">
    <property type="entry name" value="Release factor"/>
    <property type="match status" value="1"/>
</dbReference>
<accession>A0A285FY31</accession>
<dbReference type="InterPro" id="IPR000352">
    <property type="entry name" value="Pep_chain_release_fac_I"/>
</dbReference>
<dbReference type="PROSITE" id="PS00745">
    <property type="entry name" value="RF_PROK_I"/>
    <property type="match status" value="1"/>
</dbReference>
<evidence type="ECO:0000256" key="5">
    <source>
        <dbReference type="ARBA" id="ARBA00022917"/>
    </source>
</evidence>
<dbReference type="Pfam" id="PF00472">
    <property type="entry name" value="RF-1"/>
    <property type="match status" value="1"/>
</dbReference>
<evidence type="ECO:0000256" key="7">
    <source>
        <dbReference type="SAM" id="Coils"/>
    </source>
</evidence>
<dbReference type="Gene3D" id="3.30.70.1660">
    <property type="match status" value="1"/>
</dbReference>
<comment type="function">
    <text evidence="1 6">Peptide chain release factor 2 directs the termination of translation in response to the peptide chain termination codons UGA and UAA.</text>
</comment>
<dbReference type="HAMAP" id="MF_00094">
    <property type="entry name" value="Rel_fac_2"/>
    <property type="match status" value="1"/>
</dbReference>
<dbReference type="Proteomes" id="UP000219573">
    <property type="component" value="Unassembled WGS sequence"/>
</dbReference>
<keyword evidence="4 6" id="KW-0488">Methylation</keyword>
<keyword evidence="5 6" id="KW-0648">Protein biosynthesis</keyword>
<dbReference type="GO" id="GO:0005737">
    <property type="term" value="C:cytoplasm"/>
    <property type="evidence" value="ECO:0007669"/>
    <property type="project" value="UniProtKB-SubCell"/>
</dbReference>
<keyword evidence="7" id="KW-0175">Coiled coil</keyword>
<dbReference type="EMBL" id="OBDZ01000003">
    <property type="protein sequence ID" value="SNY16058.1"/>
    <property type="molecule type" value="Genomic_DNA"/>
</dbReference>
<dbReference type="InterPro" id="IPR004374">
    <property type="entry name" value="PrfB"/>
</dbReference>
<dbReference type="STRING" id="1413210.U472_14150"/>
<comment type="subcellular location">
    <subcellularLocation>
        <location evidence="6">Cytoplasm</location>
    </subcellularLocation>
</comment>
<evidence type="ECO:0000259" key="8">
    <source>
        <dbReference type="PROSITE" id="PS00745"/>
    </source>
</evidence>
<dbReference type="NCBIfam" id="TIGR00020">
    <property type="entry name" value="prfB"/>
    <property type="match status" value="1"/>
</dbReference>
<dbReference type="FunFam" id="3.30.160.20:FF:000010">
    <property type="entry name" value="Peptide chain release factor 2"/>
    <property type="match status" value="1"/>
</dbReference>
<evidence type="ECO:0000256" key="6">
    <source>
        <dbReference type="HAMAP-Rule" id="MF_00094"/>
    </source>
</evidence>
<dbReference type="Pfam" id="PF03462">
    <property type="entry name" value="PCRF"/>
    <property type="match status" value="1"/>
</dbReference>
<evidence type="ECO:0000256" key="1">
    <source>
        <dbReference type="ARBA" id="ARBA00002613"/>
    </source>
</evidence>
<dbReference type="AlphaFoldDB" id="A0A285FY31"/>
<feature type="modified residue" description="N5-methylglutamine" evidence="6">
    <location>
        <position position="212"/>
    </location>
</feature>
<keyword evidence="6" id="KW-0963">Cytoplasm</keyword>
<dbReference type="SMART" id="SM00937">
    <property type="entry name" value="PCRF"/>
    <property type="match status" value="1"/>
</dbReference>
<evidence type="ECO:0000256" key="4">
    <source>
        <dbReference type="ARBA" id="ARBA00022481"/>
    </source>
</evidence>
<reference evidence="10" key="1">
    <citation type="submission" date="2017-09" db="EMBL/GenBank/DDBJ databases">
        <authorList>
            <person name="Varghese N."/>
            <person name="Submissions S."/>
        </authorList>
    </citation>
    <scope>NUCLEOTIDE SEQUENCE [LARGE SCALE GENOMIC DNA]</scope>
    <source>
        <strain evidence="10">MSL47</strain>
    </source>
</reference>
<organism evidence="9 10">
    <name type="scientific">Orenia metallireducens</name>
    <dbReference type="NCBI Taxonomy" id="1413210"/>
    <lineage>
        <taxon>Bacteria</taxon>
        <taxon>Bacillati</taxon>
        <taxon>Bacillota</taxon>
        <taxon>Clostridia</taxon>
        <taxon>Halanaerobiales</taxon>
        <taxon>Halobacteroidaceae</taxon>
        <taxon>Orenia</taxon>
    </lineage>
</organism>
<sequence>MADPDFWNDSDKAQKVAQRLSGVKGKISDFDQLNDESEELILLLELAVEEDDKGVIEEVQKRTTKLEKDLEKLELKTLLSGEYDENNALLSINPGAGGTESQDWAEMLLRMYTRWAEQRGYKVETLEFMAGDEAGIKSVTLQITGPYAYGYLQAEKGVHRLVRISPFDASGRRHTSFASVDIMPEIDDEIEIEIDPSDLKIDTYRASGAGGQHVNTTDSAVRITHIPTGIVAQCQNERSQHKNKESAMKILKAKLFEYMQEKEAEKLDEIRGEHKEIAWGSQIRSYVFHPYQMVKDHRTNVETGRTSDVMDGDLDEFIEGYLKYK</sequence>
<evidence type="ECO:0000256" key="3">
    <source>
        <dbReference type="ARBA" id="ARBA00019192"/>
    </source>
</evidence>
<comment type="PTM">
    <text evidence="6">Methylated by PrmC. Methylation increases the termination efficiency of RF2.</text>
</comment>
<protein>
    <recommendedName>
        <fullName evidence="3 6">Peptide chain release factor 2</fullName>
        <shortName evidence="6">RF-2</shortName>
    </recommendedName>
</protein>
<dbReference type="InterPro" id="IPR045853">
    <property type="entry name" value="Pep_chain_release_fac_I_sf"/>
</dbReference>
<name>A0A285FY31_9FIRM</name>
<evidence type="ECO:0000256" key="2">
    <source>
        <dbReference type="ARBA" id="ARBA00010835"/>
    </source>
</evidence>
<dbReference type="Gene3D" id="1.20.58.410">
    <property type="entry name" value="Release factor"/>
    <property type="match status" value="1"/>
</dbReference>
<evidence type="ECO:0000313" key="9">
    <source>
        <dbReference type="EMBL" id="SNY16058.1"/>
    </source>
</evidence>
<evidence type="ECO:0000313" key="10">
    <source>
        <dbReference type="Proteomes" id="UP000219573"/>
    </source>
</evidence>
<dbReference type="Gene3D" id="3.30.160.20">
    <property type="match status" value="1"/>
</dbReference>
<dbReference type="PANTHER" id="PTHR43116:SF3">
    <property type="entry name" value="CLASS I PEPTIDE CHAIN RELEASE FACTOR"/>
    <property type="match status" value="1"/>
</dbReference>
<gene>
    <name evidence="6" type="primary">prfB</name>
    <name evidence="9" type="ORF">SAMN06265827_103154</name>
</gene>
<proteinExistence type="inferred from homology"/>
<feature type="domain" description="Prokaryotic-type class I peptide chain release factors" evidence="8">
    <location>
        <begin position="205"/>
        <end position="221"/>
    </location>
</feature>
<dbReference type="PANTHER" id="PTHR43116">
    <property type="entry name" value="PEPTIDE CHAIN RELEASE FACTOR 2"/>
    <property type="match status" value="1"/>
</dbReference>
<dbReference type="InterPro" id="IPR005139">
    <property type="entry name" value="PCRF"/>
</dbReference>
<feature type="coiled-coil region" evidence="7">
    <location>
        <begin position="30"/>
        <end position="76"/>
    </location>
</feature>
<dbReference type="GO" id="GO:0016149">
    <property type="term" value="F:translation release factor activity, codon specific"/>
    <property type="evidence" value="ECO:0007669"/>
    <property type="project" value="UniProtKB-UniRule"/>
</dbReference>